<dbReference type="WBParaSite" id="TASK_0000905101-mRNA-1">
    <property type="protein sequence ID" value="TASK_0000905101-mRNA-1"/>
    <property type="gene ID" value="TASK_0000905101"/>
</dbReference>
<dbReference type="OrthoDB" id="8680608at2759"/>
<accession>A0A0R3WE29</accession>
<keyword evidence="2" id="KW-1185">Reference proteome</keyword>
<dbReference type="STRING" id="60517.A0A0R3WE29"/>
<dbReference type="EMBL" id="UYRS01018969">
    <property type="protein sequence ID" value="VDK41617.1"/>
    <property type="molecule type" value="Genomic_DNA"/>
</dbReference>
<gene>
    <name evidence="1" type="ORF">TASK_LOCUS9052</name>
</gene>
<evidence type="ECO:0000313" key="1">
    <source>
        <dbReference type="EMBL" id="VDK41617.1"/>
    </source>
</evidence>
<protein>
    <submittedName>
        <fullName evidence="3">Ig-like domain-containing protein</fullName>
    </submittedName>
</protein>
<reference evidence="1 2" key="2">
    <citation type="submission" date="2018-11" db="EMBL/GenBank/DDBJ databases">
        <authorList>
            <consortium name="Pathogen Informatics"/>
        </authorList>
    </citation>
    <scope>NUCLEOTIDE SEQUENCE [LARGE SCALE GENOMIC DNA]</scope>
</reference>
<evidence type="ECO:0000313" key="3">
    <source>
        <dbReference type="WBParaSite" id="TASK_0000905101-mRNA-1"/>
    </source>
</evidence>
<proteinExistence type="predicted"/>
<sequence length="441" mass="49910">MFPSDRASEVILYCPLTPAQRVLAWEWREPIPPDSDLAAVLPRDAIPSRTVSFNESGIFSNENVEIGPDLAWVRILDPFSPEAPNRLWCKFEMQDLWHNKVRFKGHPSYYEIHWTLFEPINVKVKLHNSSTEPLFYDQETRNGGFGGSGGGVDYSAVYGSLGLERERSSHRDRMALLAEPQPRLIEGYPARLACLYRPIHGGQTAGRPVQIAAWFRGDDFRSIPQPPFYVNNTQEEGVSWLTVRAFPVYPTEEGINSPLELASQVPYEKITCVVNSLIDEENNYTVNSNASRKELYKYEEGVSSSQHNTQQMDPITGKRQTTVVGLVLEVIRQPRIVEIHKMSAEVALGDFVKITCVALANGKPNISIDFSATAGRRPWGSALDNRQEQHRESLETGSPEDVQMAGWRPLVESYRLKFHRPPVDPSKPMLHKLVVDIRGEW</sequence>
<evidence type="ECO:0000313" key="2">
    <source>
        <dbReference type="Proteomes" id="UP000282613"/>
    </source>
</evidence>
<dbReference type="Proteomes" id="UP000282613">
    <property type="component" value="Unassembled WGS sequence"/>
</dbReference>
<dbReference type="AlphaFoldDB" id="A0A0R3WE29"/>
<organism evidence="3">
    <name type="scientific">Taenia asiatica</name>
    <name type="common">Asian tapeworm</name>
    <dbReference type="NCBI Taxonomy" id="60517"/>
    <lineage>
        <taxon>Eukaryota</taxon>
        <taxon>Metazoa</taxon>
        <taxon>Spiralia</taxon>
        <taxon>Lophotrochozoa</taxon>
        <taxon>Platyhelminthes</taxon>
        <taxon>Cestoda</taxon>
        <taxon>Eucestoda</taxon>
        <taxon>Cyclophyllidea</taxon>
        <taxon>Taeniidae</taxon>
        <taxon>Taenia</taxon>
    </lineage>
</organism>
<name>A0A0R3WE29_TAEAS</name>
<reference evidence="3" key="1">
    <citation type="submission" date="2017-02" db="UniProtKB">
        <authorList>
            <consortium name="WormBaseParasite"/>
        </authorList>
    </citation>
    <scope>IDENTIFICATION</scope>
</reference>